<dbReference type="InterPro" id="IPR017441">
    <property type="entry name" value="Protein_kinase_ATP_BS"/>
</dbReference>
<dbReference type="InterPro" id="IPR008271">
    <property type="entry name" value="Ser/Thr_kinase_AS"/>
</dbReference>
<dbReference type="Pfam" id="PF00069">
    <property type="entry name" value="Pkinase"/>
    <property type="match status" value="1"/>
</dbReference>
<dbReference type="Proteomes" id="UP001497457">
    <property type="component" value="Chromosome 24b"/>
</dbReference>
<evidence type="ECO:0000256" key="3">
    <source>
        <dbReference type="ARBA" id="ARBA00022679"/>
    </source>
</evidence>
<evidence type="ECO:0000256" key="5">
    <source>
        <dbReference type="ARBA" id="ARBA00022777"/>
    </source>
</evidence>
<feature type="binding site" evidence="9">
    <location>
        <position position="196"/>
    </location>
    <ligand>
        <name>ATP</name>
        <dbReference type="ChEBI" id="CHEBI:30616"/>
    </ligand>
</feature>
<evidence type="ECO:0000256" key="10">
    <source>
        <dbReference type="SAM" id="MobiDB-lite"/>
    </source>
</evidence>
<dbReference type="EC" id="2.7.11.1" evidence="1"/>
<keyword evidence="6 9" id="KW-0067">ATP-binding</keyword>
<evidence type="ECO:0000313" key="13">
    <source>
        <dbReference type="Proteomes" id="UP001497457"/>
    </source>
</evidence>
<dbReference type="CDD" id="cd21037">
    <property type="entry name" value="MLKL_NTD"/>
    <property type="match status" value="1"/>
</dbReference>
<dbReference type="SMART" id="SM00220">
    <property type="entry name" value="S_TKc"/>
    <property type="match status" value="1"/>
</dbReference>
<sequence>MAGIAFSGVGKIVEIAFKIKEAVKTVKHNEEECRDMERYVSRVTAVIKCLDDDTMETMKGEAMRGALEDLAVSLERAFELVTECQRKDIIRRFFGAGAMAKELHRVQNDISRKLQLGDFATNVQTTIMVTNIQSASASAPPPPRPQPVTIDGFRQFSFYELKAATNDFSLENKIGTGGSSTIYKGILQEGQVVAIKEHSYNFLSEENRIYDAINISIKLNHENIVKPLGYCHEVIMVLKLDIFDKYVEDKDQHFCFVEEYMPNGSMEDIINGMFLLKYISVIVHLCKLKNLLIFTSLMAASTFMIPLPIAGSQLIDWSSRFKIIQGIAQGLHYLHEERVIHMDIKPSNILLDCDMNPRICDFGVAIKLGRGVDKTTHDSLVGTPTYMAREYLTRGHISRKCDVYAFGLTLLETIHSMRISEEHAAPSASLPQYKPGIPGLVTWAYDAREAVRMELFDPLCCDTSQLMDIKRCMEVGLLCIEHEPKDRPAMEEVISMLKDEIELPALNQTEGVRSLHQTQEGPEEPDELLCL</sequence>
<dbReference type="GO" id="GO:0005524">
    <property type="term" value="F:ATP binding"/>
    <property type="evidence" value="ECO:0007669"/>
    <property type="project" value="UniProtKB-UniRule"/>
</dbReference>
<dbReference type="EMBL" id="OZ075134">
    <property type="protein sequence ID" value="CAL4990452.1"/>
    <property type="molecule type" value="Genomic_DNA"/>
</dbReference>
<keyword evidence="4 9" id="KW-0547">Nucleotide-binding</keyword>
<feature type="compositionally biased region" description="Acidic residues" evidence="10">
    <location>
        <begin position="521"/>
        <end position="531"/>
    </location>
</feature>
<gene>
    <name evidence="12" type="ORF">URODEC1_LOCUS60261</name>
</gene>
<proteinExistence type="predicted"/>
<evidence type="ECO:0000256" key="8">
    <source>
        <dbReference type="ARBA" id="ARBA00048679"/>
    </source>
</evidence>
<dbReference type="PROSITE" id="PS00107">
    <property type="entry name" value="PROTEIN_KINASE_ATP"/>
    <property type="match status" value="1"/>
</dbReference>
<dbReference type="Gene3D" id="1.10.510.10">
    <property type="entry name" value="Transferase(Phosphotransferase) domain 1"/>
    <property type="match status" value="1"/>
</dbReference>
<evidence type="ECO:0000256" key="4">
    <source>
        <dbReference type="ARBA" id="ARBA00022741"/>
    </source>
</evidence>
<dbReference type="PROSITE" id="PS00108">
    <property type="entry name" value="PROTEIN_KINASE_ST"/>
    <property type="match status" value="1"/>
</dbReference>
<dbReference type="PANTHER" id="PTHR27006:SF601">
    <property type="entry name" value="PROTEIN KINASE DOMAIN-CONTAINING PROTEIN"/>
    <property type="match status" value="1"/>
</dbReference>
<evidence type="ECO:0000256" key="9">
    <source>
        <dbReference type="PROSITE-ProRule" id="PRU10141"/>
    </source>
</evidence>
<evidence type="ECO:0000259" key="11">
    <source>
        <dbReference type="PROSITE" id="PS50011"/>
    </source>
</evidence>
<evidence type="ECO:0000313" key="12">
    <source>
        <dbReference type="EMBL" id="CAL4990452.1"/>
    </source>
</evidence>
<dbReference type="PANTHER" id="PTHR27006">
    <property type="entry name" value="PROMASTIGOTE SURFACE ANTIGEN PROTEIN PSA"/>
    <property type="match status" value="1"/>
</dbReference>
<protein>
    <recommendedName>
        <fullName evidence="1">non-specific serine/threonine protein kinase</fullName>
        <ecNumber evidence="1">2.7.11.1</ecNumber>
    </recommendedName>
</protein>
<dbReference type="FunFam" id="1.10.510.10:FF:001023">
    <property type="entry name" value="Os07g0541700 protein"/>
    <property type="match status" value="1"/>
</dbReference>
<dbReference type="InterPro" id="IPR036537">
    <property type="entry name" value="Adaptor_Cbl_N_dom_sf"/>
</dbReference>
<keyword evidence="2" id="KW-0723">Serine/threonine-protein kinase</keyword>
<keyword evidence="13" id="KW-1185">Reference proteome</keyword>
<dbReference type="Gene3D" id="3.30.200.20">
    <property type="entry name" value="Phosphorylase Kinase, domain 1"/>
    <property type="match status" value="1"/>
</dbReference>
<organism evidence="12 13">
    <name type="scientific">Urochloa decumbens</name>
    <dbReference type="NCBI Taxonomy" id="240449"/>
    <lineage>
        <taxon>Eukaryota</taxon>
        <taxon>Viridiplantae</taxon>
        <taxon>Streptophyta</taxon>
        <taxon>Embryophyta</taxon>
        <taxon>Tracheophyta</taxon>
        <taxon>Spermatophyta</taxon>
        <taxon>Magnoliopsida</taxon>
        <taxon>Liliopsida</taxon>
        <taxon>Poales</taxon>
        <taxon>Poaceae</taxon>
        <taxon>PACMAD clade</taxon>
        <taxon>Panicoideae</taxon>
        <taxon>Panicodae</taxon>
        <taxon>Paniceae</taxon>
        <taxon>Melinidinae</taxon>
        <taxon>Urochloa</taxon>
    </lineage>
</organism>
<name>A0ABC9B5G3_9POAL</name>
<evidence type="ECO:0000256" key="2">
    <source>
        <dbReference type="ARBA" id="ARBA00022527"/>
    </source>
</evidence>
<evidence type="ECO:0000256" key="1">
    <source>
        <dbReference type="ARBA" id="ARBA00012513"/>
    </source>
</evidence>
<dbReference type="SUPFAM" id="SSF56112">
    <property type="entry name" value="Protein kinase-like (PK-like)"/>
    <property type="match status" value="1"/>
</dbReference>
<reference evidence="12" key="1">
    <citation type="submission" date="2024-10" db="EMBL/GenBank/DDBJ databases">
        <authorList>
            <person name="Ryan C."/>
        </authorList>
    </citation>
    <scope>NUCLEOTIDE SEQUENCE [LARGE SCALE GENOMIC DNA]</scope>
</reference>
<dbReference type="InterPro" id="IPR054000">
    <property type="entry name" value="MLKL_N"/>
</dbReference>
<feature type="domain" description="Protein kinase" evidence="11">
    <location>
        <begin position="168"/>
        <end position="506"/>
    </location>
</feature>
<dbReference type="GO" id="GO:0004674">
    <property type="term" value="F:protein serine/threonine kinase activity"/>
    <property type="evidence" value="ECO:0007669"/>
    <property type="project" value="UniProtKB-KW"/>
</dbReference>
<dbReference type="Pfam" id="PF22215">
    <property type="entry name" value="MLKL_N"/>
    <property type="match status" value="1"/>
</dbReference>
<comment type="catalytic activity">
    <reaction evidence="7">
        <text>L-threonyl-[protein] + ATP = O-phospho-L-threonyl-[protein] + ADP + H(+)</text>
        <dbReference type="Rhea" id="RHEA:46608"/>
        <dbReference type="Rhea" id="RHEA-COMP:11060"/>
        <dbReference type="Rhea" id="RHEA-COMP:11605"/>
        <dbReference type="ChEBI" id="CHEBI:15378"/>
        <dbReference type="ChEBI" id="CHEBI:30013"/>
        <dbReference type="ChEBI" id="CHEBI:30616"/>
        <dbReference type="ChEBI" id="CHEBI:61977"/>
        <dbReference type="ChEBI" id="CHEBI:456216"/>
        <dbReference type="EC" id="2.7.11.1"/>
    </reaction>
</comment>
<keyword evidence="5" id="KW-0418">Kinase</keyword>
<feature type="region of interest" description="Disordered" evidence="10">
    <location>
        <begin position="512"/>
        <end position="531"/>
    </location>
</feature>
<dbReference type="AlphaFoldDB" id="A0ABC9B5G3"/>
<accession>A0ABC9B5G3</accession>
<evidence type="ECO:0000256" key="7">
    <source>
        <dbReference type="ARBA" id="ARBA00047899"/>
    </source>
</evidence>
<dbReference type="Gene3D" id="1.20.930.20">
    <property type="entry name" value="Adaptor protein Cbl, N-terminal domain"/>
    <property type="match status" value="1"/>
</dbReference>
<evidence type="ECO:0000256" key="6">
    <source>
        <dbReference type="ARBA" id="ARBA00022840"/>
    </source>
</evidence>
<keyword evidence="3" id="KW-0808">Transferase</keyword>
<dbReference type="InterPro" id="IPR059179">
    <property type="entry name" value="MLKL-like_MCAfunc"/>
</dbReference>
<dbReference type="InterPro" id="IPR000719">
    <property type="entry name" value="Prot_kinase_dom"/>
</dbReference>
<dbReference type="InterPro" id="IPR011009">
    <property type="entry name" value="Kinase-like_dom_sf"/>
</dbReference>
<dbReference type="PROSITE" id="PS50011">
    <property type="entry name" value="PROTEIN_KINASE_DOM"/>
    <property type="match status" value="1"/>
</dbReference>
<comment type="catalytic activity">
    <reaction evidence="8">
        <text>L-seryl-[protein] + ATP = O-phospho-L-seryl-[protein] + ADP + H(+)</text>
        <dbReference type="Rhea" id="RHEA:17989"/>
        <dbReference type="Rhea" id="RHEA-COMP:9863"/>
        <dbReference type="Rhea" id="RHEA-COMP:11604"/>
        <dbReference type="ChEBI" id="CHEBI:15378"/>
        <dbReference type="ChEBI" id="CHEBI:29999"/>
        <dbReference type="ChEBI" id="CHEBI:30616"/>
        <dbReference type="ChEBI" id="CHEBI:83421"/>
        <dbReference type="ChEBI" id="CHEBI:456216"/>
        <dbReference type="EC" id="2.7.11.1"/>
    </reaction>
</comment>